<proteinExistence type="inferred from homology"/>
<dbReference type="PANTHER" id="PTHR33508">
    <property type="entry name" value="UPF0056 MEMBRANE PROTEIN YHCE"/>
    <property type="match status" value="1"/>
</dbReference>
<evidence type="ECO:0000256" key="7">
    <source>
        <dbReference type="RuleBase" id="RU362048"/>
    </source>
</evidence>
<dbReference type="AlphaFoldDB" id="A0A8J7RH18"/>
<feature type="transmembrane region" description="Helical" evidence="7">
    <location>
        <begin position="146"/>
        <end position="167"/>
    </location>
</feature>
<evidence type="ECO:0000256" key="4">
    <source>
        <dbReference type="ARBA" id="ARBA00022692"/>
    </source>
</evidence>
<feature type="transmembrane region" description="Helical" evidence="7">
    <location>
        <begin position="119"/>
        <end position="140"/>
    </location>
</feature>
<feature type="transmembrane region" description="Helical" evidence="7">
    <location>
        <begin position="74"/>
        <end position="91"/>
    </location>
</feature>
<keyword evidence="3" id="KW-1003">Cell membrane</keyword>
<dbReference type="NCBIfam" id="TIGR00427">
    <property type="entry name" value="NAAT family transporter"/>
    <property type="match status" value="1"/>
</dbReference>
<sequence>MELFTFLLATFTSLLSIANPFAAMPFFLAMTDGDSNEHRRQQALKACIYTVLILGIFLFGGNYIISFFGISLEGIRIAGGLLIMKMAYSLLDPDSQGRKLTAADHSEAYRKPDISFSPLAMPMLAGPGSIALTLGFASQSSSVTDYLVISIAILLVAVTSFVLLVVARRMTKMLGRTGMTALTRMMGFIALTIGVQFIINGVRPIIGT</sequence>
<keyword evidence="9" id="KW-1185">Reference proteome</keyword>
<evidence type="ECO:0000256" key="1">
    <source>
        <dbReference type="ARBA" id="ARBA00004651"/>
    </source>
</evidence>
<reference evidence="8" key="1">
    <citation type="submission" date="2021-02" db="EMBL/GenBank/DDBJ databases">
        <title>Natronogracilivirga saccharolytica gen. nov. sp. nov. a new anaerobic, haloalkiliphilic carbohydrate-fermenting bacterium from soda lake and proposing of Cyclonatronumiaceae fam. nov. in the phylum Balneolaeota.</title>
        <authorList>
            <person name="Zhilina T.N."/>
            <person name="Sorokin D.Y."/>
            <person name="Zavarzina D.G."/>
            <person name="Toshchakov S.V."/>
            <person name="Kublanov I.V."/>
        </authorList>
    </citation>
    <scope>NUCLEOTIDE SEQUENCE</scope>
    <source>
        <strain evidence="8">Z-1702</strain>
    </source>
</reference>
<keyword evidence="6 7" id="KW-0472">Membrane</keyword>
<dbReference type="NCBIfam" id="NF008228">
    <property type="entry name" value="PRK10995.1"/>
    <property type="match status" value="1"/>
</dbReference>
<comment type="similarity">
    <text evidence="2 7">Belongs to the UPF0056 (MarC) family.</text>
</comment>
<dbReference type="InterPro" id="IPR002771">
    <property type="entry name" value="Multi_antbiot-R_MarC"/>
</dbReference>
<evidence type="ECO:0000256" key="3">
    <source>
        <dbReference type="ARBA" id="ARBA00022475"/>
    </source>
</evidence>
<keyword evidence="4 7" id="KW-0812">Transmembrane</keyword>
<evidence type="ECO:0000313" key="8">
    <source>
        <dbReference type="EMBL" id="MBP3191695.1"/>
    </source>
</evidence>
<comment type="subcellular location">
    <subcellularLocation>
        <location evidence="1 7">Cell membrane</location>
        <topology evidence="1 7">Multi-pass membrane protein</topology>
    </subcellularLocation>
</comment>
<evidence type="ECO:0000256" key="2">
    <source>
        <dbReference type="ARBA" id="ARBA00009784"/>
    </source>
</evidence>
<dbReference type="PANTHER" id="PTHR33508:SF1">
    <property type="entry name" value="UPF0056 MEMBRANE PROTEIN YHCE"/>
    <property type="match status" value="1"/>
</dbReference>
<organism evidence="8 9">
    <name type="scientific">Natronogracilivirga saccharolytica</name>
    <dbReference type="NCBI Taxonomy" id="2812953"/>
    <lineage>
        <taxon>Bacteria</taxon>
        <taxon>Pseudomonadati</taxon>
        <taxon>Balneolota</taxon>
        <taxon>Balneolia</taxon>
        <taxon>Balneolales</taxon>
        <taxon>Cyclonatronaceae</taxon>
        <taxon>Natronogracilivirga</taxon>
    </lineage>
</organism>
<name>A0A8J7RH18_9BACT</name>
<evidence type="ECO:0000313" key="9">
    <source>
        <dbReference type="Proteomes" id="UP000673975"/>
    </source>
</evidence>
<feature type="transmembrane region" description="Helical" evidence="7">
    <location>
        <begin position="6"/>
        <end position="28"/>
    </location>
</feature>
<dbReference type="Proteomes" id="UP000673975">
    <property type="component" value="Unassembled WGS sequence"/>
</dbReference>
<gene>
    <name evidence="8" type="ORF">NATSA_03365</name>
</gene>
<feature type="transmembrane region" description="Helical" evidence="7">
    <location>
        <begin position="48"/>
        <end position="68"/>
    </location>
</feature>
<dbReference type="RefSeq" id="WP_210510406.1">
    <property type="nucleotide sequence ID" value="NZ_JAFIDN010000002.1"/>
</dbReference>
<keyword evidence="5 7" id="KW-1133">Transmembrane helix</keyword>
<feature type="transmembrane region" description="Helical" evidence="7">
    <location>
        <begin position="188"/>
        <end position="206"/>
    </location>
</feature>
<accession>A0A8J7RH18</accession>
<evidence type="ECO:0000256" key="6">
    <source>
        <dbReference type="ARBA" id="ARBA00023136"/>
    </source>
</evidence>
<dbReference type="Pfam" id="PF01914">
    <property type="entry name" value="MarC"/>
    <property type="match status" value="1"/>
</dbReference>
<comment type="caution">
    <text evidence="8">The sequence shown here is derived from an EMBL/GenBank/DDBJ whole genome shotgun (WGS) entry which is preliminary data.</text>
</comment>
<evidence type="ECO:0000256" key="5">
    <source>
        <dbReference type="ARBA" id="ARBA00022989"/>
    </source>
</evidence>
<dbReference type="EMBL" id="JAFIDN010000002">
    <property type="protein sequence ID" value="MBP3191695.1"/>
    <property type="molecule type" value="Genomic_DNA"/>
</dbReference>
<protein>
    <recommendedName>
        <fullName evidence="7">UPF0056 membrane protein</fullName>
    </recommendedName>
</protein>
<dbReference type="GO" id="GO:0005886">
    <property type="term" value="C:plasma membrane"/>
    <property type="evidence" value="ECO:0007669"/>
    <property type="project" value="UniProtKB-SubCell"/>
</dbReference>